<evidence type="ECO:0000256" key="1">
    <source>
        <dbReference type="ARBA" id="ARBA00009437"/>
    </source>
</evidence>
<dbReference type="Proteomes" id="UP001501565">
    <property type="component" value="Unassembled WGS sequence"/>
</dbReference>
<evidence type="ECO:0000259" key="5">
    <source>
        <dbReference type="PROSITE" id="PS50931"/>
    </source>
</evidence>
<dbReference type="SUPFAM" id="SSF46785">
    <property type="entry name" value="Winged helix' DNA-binding domain"/>
    <property type="match status" value="1"/>
</dbReference>
<dbReference type="PROSITE" id="PS50931">
    <property type="entry name" value="HTH_LYSR"/>
    <property type="match status" value="1"/>
</dbReference>
<evidence type="ECO:0000313" key="6">
    <source>
        <dbReference type="EMBL" id="GAA3917490.1"/>
    </source>
</evidence>
<evidence type="ECO:0000313" key="7">
    <source>
        <dbReference type="Proteomes" id="UP001501565"/>
    </source>
</evidence>
<dbReference type="InterPro" id="IPR058163">
    <property type="entry name" value="LysR-type_TF_proteobact-type"/>
</dbReference>
<dbReference type="RefSeq" id="WP_344796226.1">
    <property type="nucleotide sequence ID" value="NZ_BAABBN010000004.1"/>
</dbReference>
<keyword evidence="7" id="KW-1185">Reference proteome</keyword>
<dbReference type="InterPro" id="IPR005119">
    <property type="entry name" value="LysR_subst-bd"/>
</dbReference>
<organism evidence="6 7">
    <name type="scientific">Litoribacillus peritrichatus</name>
    <dbReference type="NCBI Taxonomy" id="718191"/>
    <lineage>
        <taxon>Bacteria</taxon>
        <taxon>Pseudomonadati</taxon>
        <taxon>Pseudomonadota</taxon>
        <taxon>Gammaproteobacteria</taxon>
        <taxon>Oceanospirillales</taxon>
        <taxon>Oceanospirillaceae</taxon>
        <taxon>Litoribacillus</taxon>
    </lineage>
</organism>
<evidence type="ECO:0000256" key="4">
    <source>
        <dbReference type="ARBA" id="ARBA00023163"/>
    </source>
</evidence>
<dbReference type="Pfam" id="PF03466">
    <property type="entry name" value="LysR_substrate"/>
    <property type="match status" value="1"/>
</dbReference>
<feature type="domain" description="HTH lysR-type" evidence="5">
    <location>
        <begin position="2"/>
        <end position="59"/>
    </location>
</feature>
<sequence>MLNWDDLKFFLAVCRTGSVRAAAQLLGVNHATVSRRINSFELSLGQRLFDRSAKGYVRTKLGDEIFNEASYLEDRLNTVERKIAGKDENLAGDIRITMPDLLAQKLFMPAIAEFCRLYPAVELDFAMTNEPLNLANREADVAIRVCSDPPEYLIGRKLAEMHRAPYVAKSSCPKVIDSDFEARFNWIGWTDKVRRPVGKLARDYPRFSAKHKLGDTFLQAQFCALGMGVSILPCFVGDPDPALVRIPPYSTDTRHDIWILSHPDLRKNAKIQAFVRHITEFSESVKPLIEGQAFTPS</sequence>
<gene>
    <name evidence="6" type="ORF">GCM10022277_10640</name>
</gene>
<dbReference type="Gene3D" id="1.10.10.10">
    <property type="entry name" value="Winged helix-like DNA-binding domain superfamily/Winged helix DNA-binding domain"/>
    <property type="match status" value="1"/>
</dbReference>
<evidence type="ECO:0000256" key="3">
    <source>
        <dbReference type="ARBA" id="ARBA00023125"/>
    </source>
</evidence>
<dbReference type="Gene3D" id="3.40.190.290">
    <property type="match status" value="1"/>
</dbReference>
<comment type="caution">
    <text evidence="6">The sequence shown here is derived from an EMBL/GenBank/DDBJ whole genome shotgun (WGS) entry which is preliminary data.</text>
</comment>
<keyword evidence="4" id="KW-0804">Transcription</keyword>
<dbReference type="SUPFAM" id="SSF53850">
    <property type="entry name" value="Periplasmic binding protein-like II"/>
    <property type="match status" value="1"/>
</dbReference>
<dbReference type="PANTHER" id="PTHR30537:SF3">
    <property type="entry name" value="TRANSCRIPTIONAL REGULATORY PROTEIN"/>
    <property type="match status" value="1"/>
</dbReference>
<keyword evidence="3" id="KW-0238">DNA-binding</keyword>
<comment type="similarity">
    <text evidence="1">Belongs to the LysR transcriptional regulatory family.</text>
</comment>
<dbReference type="EMBL" id="BAABBN010000004">
    <property type="protein sequence ID" value="GAA3917490.1"/>
    <property type="molecule type" value="Genomic_DNA"/>
</dbReference>
<proteinExistence type="inferred from homology"/>
<evidence type="ECO:0000256" key="2">
    <source>
        <dbReference type="ARBA" id="ARBA00023015"/>
    </source>
</evidence>
<accession>A0ABP7MCZ7</accession>
<dbReference type="PANTHER" id="PTHR30537">
    <property type="entry name" value="HTH-TYPE TRANSCRIPTIONAL REGULATOR"/>
    <property type="match status" value="1"/>
</dbReference>
<dbReference type="Pfam" id="PF00126">
    <property type="entry name" value="HTH_1"/>
    <property type="match status" value="1"/>
</dbReference>
<name>A0ABP7MCZ7_9GAMM</name>
<dbReference type="InterPro" id="IPR036390">
    <property type="entry name" value="WH_DNA-bd_sf"/>
</dbReference>
<protein>
    <submittedName>
        <fullName evidence="6">LysR family transcriptional regulator</fullName>
    </submittedName>
</protein>
<reference evidence="7" key="1">
    <citation type="journal article" date="2019" name="Int. J. Syst. Evol. Microbiol.">
        <title>The Global Catalogue of Microorganisms (GCM) 10K type strain sequencing project: providing services to taxonomists for standard genome sequencing and annotation.</title>
        <authorList>
            <consortium name="The Broad Institute Genomics Platform"/>
            <consortium name="The Broad Institute Genome Sequencing Center for Infectious Disease"/>
            <person name="Wu L."/>
            <person name="Ma J."/>
        </authorList>
    </citation>
    <scope>NUCLEOTIDE SEQUENCE [LARGE SCALE GENOMIC DNA]</scope>
    <source>
        <strain evidence="7">JCM 17551</strain>
    </source>
</reference>
<keyword evidence="2" id="KW-0805">Transcription regulation</keyword>
<dbReference type="InterPro" id="IPR036388">
    <property type="entry name" value="WH-like_DNA-bd_sf"/>
</dbReference>
<dbReference type="InterPro" id="IPR000847">
    <property type="entry name" value="LysR_HTH_N"/>
</dbReference>